<evidence type="ECO:0000256" key="3">
    <source>
        <dbReference type="ARBA" id="ARBA00012753"/>
    </source>
</evidence>
<proteinExistence type="inferred from homology"/>
<dbReference type="InterPro" id="IPR004839">
    <property type="entry name" value="Aminotransferase_I/II_large"/>
</dbReference>
<keyword evidence="4 9" id="KW-0032">Aminotransferase</keyword>
<dbReference type="PANTHER" id="PTHR46383">
    <property type="entry name" value="ASPARTATE AMINOTRANSFERASE"/>
    <property type="match status" value="1"/>
</dbReference>
<evidence type="ECO:0000256" key="2">
    <source>
        <dbReference type="ARBA" id="ARBA00007441"/>
    </source>
</evidence>
<sequence length="397" mass="42048">MNHSPILDRLAGLGGAKWEVYFAAQAMARAGRDVIDLTIGNPDVPVPDDLAEAAIAAIRAGRTQYSDGRGERALRTALAERYTRRAGRAVSPEQVLCFPGTQTALFAVLTGLAEAGTEVLVGDPMYATYEGVVAASGAALVPVPLRPESGFRIAADDIARRITPASRAILLNTPHNPTGAVLGAEDIAAIGAVATRHDLWLVVDEVYEELVFDGTVFASPFDVAALADRTIVVSSISKSHAAPGFRSGWCVAPRAFADRLLPLSEVMLFGNQPFIADMTVKAVSRPSEAAKGMRTRFATRAGRLAEALSTETNLVVQTPQAGMFALIDVRASGRSDRDYALDLLDSEGVAVMPGTTFGTTLQGWVRVALTVDDARFGDATRRIIRRASTLARTGATA</sequence>
<evidence type="ECO:0000256" key="4">
    <source>
        <dbReference type="ARBA" id="ARBA00022576"/>
    </source>
</evidence>
<dbReference type="InterPro" id="IPR015421">
    <property type="entry name" value="PyrdxlP-dep_Trfase_major"/>
</dbReference>
<dbReference type="Gene3D" id="3.90.1150.10">
    <property type="entry name" value="Aspartate Aminotransferase, domain 1"/>
    <property type="match status" value="1"/>
</dbReference>
<evidence type="ECO:0000256" key="5">
    <source>
        <dbReference type="ARBA" id="ARBA00022679"/>
    </source>
</evidence>
<feature type="domain" description="Aminotransferase class I/classII large" evidence="8">
    <location>
        <begin position="33"/>
        <end position="382"/>
    </location>
</feature>
<dbReference type="PANTHER" id="PTHR46383:SF1">
    <property type="entry name" value="ASPARTATE AMINOTRANSFERASE"/>
    <property type="match status" value="1"/>
</dbReference>
<dbReference type="CDD" id="cd00609">
    <property type="entry name" value="AAT_like"/>
    <property type="match status" value="1"/>
</dbReference>
<gene>
    <name evidence="9" type="primary">aruH</name>
    <name evidence="9" type="ORF">DEA8626_03164</name>
</gene>
<dbReference type="EMBL" id="OMOQ01000003">
    <property type="protein sequence ID" value="SPH24115.1"/>
    <property type="molecule type" value="Genomic_DNA"/>
</dbReference>
<dbReference type="RefSeq" id="WP_108854174.1">
    <property type="nucleotide sequence ID" value="NZ_OMOQ01000003.1"/>
</dbReference>
<accession>A0A2R8BL34</accession>
<keyword evidence="10" id="KW-1185">Reference proteome</keyword>
<dbReference type="GO" id="GO:0004069">
    <property type="term" value="F:L-aspartate:2-oxoglutarate aminotransferase activity"/>
    <property type="evidence" value="ECO:0007669"/>
    <property type="project" value="UniProtKB-EC"/>
</dbReference>
<reference evidence="9 10" key="1">
    <citation type="submission" date="2018-03" db="EMBL/GenBank/DDBJ databases">
        <authorList>
            <person name="Keele B.F."/>
        </authorList>
    </citation>
    <scope>NUCLEOTIDE SEQUENCE [LARGE SCALE GENOMIC DNA]</scope>
    <source>
        <strain evidence="9 10">CECT 8626</strain>
    </source>
</reference>
<evidence type="ECO:0000259" key="8">
    <source>
        <dbReference type="Pfam" id="PF00155"/>
    </source>
</evidence>
<dbReference type="OrthoDB" id="9763453at2"/>
<evidence type="ECO:0000313" key="9">
    <source>
        <dbReference type="EMBL" id="SPH24115.1"/>
    </source>
</evidence>
<name>A0A2R8BL34_9RHOB</name>
<dbReference type="GO" id="GO:0006520">
    <property type="term" value="P:amino acid metabolic process"/>
    <property type="evidence" value="ECO:0007669"/>
    <property type="project" value="InterPro"/>
</dbReference>
<protein>
    <recommendedName>
        <fullName evidence="3">aspartate transaminase</fullName>
        <ecNumber evidence="3">2.6.1.1</ecNumber>
    </recommendedName>
</protein>
<dbReference type="Proteomes" id="UP000244924">
    <property type="component" value="Unassembled WGS sequence"/>
</dbReference>
<dbReference type="EC" id="2.6.1.1" evidence="3"/>
<keyword evidence="6" id="KW-0663">Pyridoxal phosphate</keyword>
<dbReference type="InterPro" id="IPR015424">
    <property type="entry name" value="PyrdxlP-dep_Trfase"/>
</dbReference>
<comment type="cofactor">
    <cofactor evidence="1">
        <name>pyridoxal 5'-phosphate</name>
        <dbReference type="ChEBI" id="CHEBI:597326"/>
    </cofactor>
</comment>
<dbReference type="Gene3D" id="3.40.640.10">
    <property type="entry name" value="Type I PLP-dependent aspartate aminotransferase-like (Major domain)"/>
    <property type="match status" value="1"/>
</dbReference>
<dbReference type="SUPFAM" id="SSF53383">
    <property type="entry name" value="PLP-dependent transferases"/>
    <property type="match status" value="1"/>
</dbReference>
<evidence type="ECO:0000256" key="6">
    <source>
        <dbReference type="ARBA" id="ARBA00022898"/>
    </source>
</evidence>
<keyword evidence="5 9" id="KW-0808">Transferase</keyword>
<dbReference type="AlphaFoldDB" id="A0A2R8BL34"/>
<organism evidence="9 10">
    <name type="scientific">Albidovulum aquaemixtae</name>
    <dbReference type="NCBI Taxonomy" id="1542388"/>
    <lineage>
        <taxon>Bacteria</taxon>
        <taxon>Pseudomonadati</taxon>
        <taxon>Pseudomonadota</taxon>
        <taxon>Alphaproteobacteria</taxon>
        <taxon>Rhodobacterales</taxon>
        <taxon>Paracoccaceae</taxon>
        <taxon>Albidovulum</taxon>
    </lineage>
</organism>
<dbReference type="InterPro" id="IPR050596">
    <property type="entry name" value="AspAT/PAT-like"/>
</dbReference>
<dbReference type="InterPro" id="IPR015422">
    <property type="entry name" value="PyrdxlP-dep_Trfase_small"/>
</dbReference>
<evidence type="ECO:0000313" key="10">
    <source>
        <dbReference type="Proteomes" id="UP000244924"/>
    </source>
</evidence>
<evidence type="ECO:0000256" key="7">
    <source>
        <dbReference type="ARBA" id="ARBA00049185"/>
    </source>
</evidence>
<evidence type="ECO:0000256" key="1">
    <source>
        <dbReference type="ARBA" id="ARBA00001933"/>
    </source>
</evidence>
<dbReference type="Pfam" id="PF00155">
    <property type="entry name" value="Aminotran_1_2"/>
    <property type="match status" value="1"/>
</dbReference>
<comment type="similarity">
    <text evidence="2">Belongs to the class-I pyridoxal-phosphate-dependent aminotransferase family.</text>
</comment>
<dbReference type="GO" id="GO:0030170">
    <property type="term" value="F:pyridoxal phosphate binding"/>
    <property type="evidence" value="ECO:0007669"/>
    <property type="project" value="InterPro"/>
</dbReference>
<keyword evidence="9" id="KW-0670">Pyruvate</keyword>
<comment type="catalytic activity">
    <reaction evidence="7">
        <text>L-aspartate + 2-oxoglutarate = oxaloacetate + L-glutamate</text>
        <dbReference type="Rhea" id="RHEA:21824"/>
        <dbReference type="ChEBI" id="CHEBI:16452"/>
        <dbReference type="ChEBI" id="CHEBI:16810"/>
        <dbReference type="ChEBI" id="CHEBI:29985"/>
        <dbReference type="ChEBI" id="CHEBI:29991"/>
        <dbReference type="EC" id="2.6.1.1"/>
    </reaction>
</comment>